<dbReference type="EC" id="2.7.7.49" evidence="1"/>
<dbReference type="PANTHER" id="PTHR37984:SF5">
    <property type="entry name" value="PROTEIN NYNRIN-LIKE"/>
    <property type="match status" value="1"/>
</dbReference>
<dbReference type="Gene3D" id="3.30.420.10">
    <property type="entry name" value="Ribonuclease H-like superfamily/Ribonuclease H"/>
    <property type="match status" value="1"/>
</dbReference>
<keyword evidence="4" id="KW-0808">Transferase</keyword>
<keyword evidence="4" id="KW-0548">Nucleotidyltransferase</keyword>
<keyword evidence="3" id="KW-0378">Hydrolase</keyword>
<evidence type="ECO:0000259" key="7">
    <source>
        <dbReference type="Pfam" id="PF17919"/>
    </source>
</evidence>
<gene>
    <name evidence="8" type="primary">pol</name>
    <name evidence="8" type="ORF">T4B_13993</name>
</gene>
<evidence type="ECO:0000256" key="4">
    <source>
        <dbReference type="ARBA" id="ARBA00022918"/>
    </source>
</evidence>
<dbReference type="EMBL" id="JYDS01000443">
    <property type="protein sequence ID" value="KRZ06305.1"/>
    <property type="molecule type" value="Genomic_DNA"/>
</dbReference>
<dbReference type="Gene3D" id="3.30.70.270">
    <property type="match status" value="1"/>
</dbReference>
<dbReference type="CDD" id="cd09274">
    <property type="entry name" value="RNase_HI_RT_Ty3"/>
    <property type="match status" value="1"/>
</dbReference>
<keyword evidence="4" id="KW-0695">RNA-directed DNA polymerase</keyword>
<dbReference type="AlphaFoldDB" id="A0A0V1H7B8"/>
<dbReference type="InterPro" id="IPR012337">
    <property type="entry name" value="RNaseH-like_sf"/>
</dbReference>
<evidence type="ECO:0000256" key="6">
    <source>
        <dbReference type="SAM" id="MobiDB-lite"/>
    </source>
</evidence>
<accession>A0A0V1H7B8</accession>
<feature type="domain" description="Reverse transcriptase/retrotransposon-derived protein RNase H-like" evidence="7">
    <location>
        <begin position="559"/>
        <end position="653"/>
    </location>
</feature>
<evidence type="ECO:0000256" key="3">
    <source>
        <dbReference type="ARBA" id="ARBA00022759"/>
    </source>
</evidence>
<dbReference type="FunFam" id="3.30.70.270:FF:000020">
    <property type="entry name" value="Transposon Tf2-6 polyprotein-like Protein"/>
    <property type="match status" value="1"/>
</dbReference>
<evidence type="ECO:0000313" key="8">
    <source>
        <dbReference type="EMBL" id="KRZ06305.1"/>
    </source>
</evidence>
<evidence type="ECO:0000256" key="2">
    <source>
        <dbReference type="ARBA" id="ARBA00022722"/>
    </source>
</evidence>
<keyword evidence="2" id="KW-0540">Nuclease</keyword>
<dbReference type="SUPFAM" id="SSF53098">
    <property type="entry name" value="Ribonuclease H-like"/>
    <property type="match status" value="1"/>
</dbReference>
<feature type="region of interest" description="Disordered" evidence="6">
    <location>
        <begin position="741"/>
        <end position="814"/>
    </location>
</feature>
<dbReference type="GO" id="GO:0042575">
    <property type="term" value="C:DNA polymerase complex"/>
    <property type="evidence" value="ECO:0007669"/>
    <property type="project" value="UniProtKB-ARBA"/>
</dbReference>
<dbReference type="SUPFAM" id="SSF56672">
    <property type="entry name" value="DNA/RNA polymerases"/>
    <property type="match status" value="1"/>
</dbReference>
<organism evidence="8 9">
    <name type="scientific">Trichinella pseudospiralis</name>
    <name type="common">Parasitic roundworm</name>
    <dbReference type="NCBI Taxonomy" id="6337"/>
    <lineage>
        <taxon>Eukaryota</taxon>
        <taxon>Metazoa</taxon>
        <taxon>Ecdysozoa</taxon>
        <taxon>Nematoda</taxon>
        <taxon>Enoplea</taxon>
        <taxon>Dorylaimia</taxon>
        <taxon>Trichinellida</taxon>
        <taxon>Trichinellidae</taxon>
        <taxon>Trichinella</taxon>
    </lineage>
</organism>
<dbReference type="InterPro" id="IPR041577">
    <property type="entry name" value="RT_RNaseH_2"/>
</dbReference>
<proteinExistence type="predicted"/>
<name>A0A0V1H7B8_TRIPS</name>
<dbReference type="InterPro" id="IPR050951">
    <property type="entry name" value="Retrovirus_Pol_polyprotein"/>
</dbReference>
<dbReference type="GO" id="GO:0003964">
    <property type="term" value="F:RNA-directed DNA polymerase activity"/>
    <property type="evidence" value="ECO:0007669"/>
    <property type="project" value="UniProtKB-KW"/>
</dbReference>
<protein>
    <recommendedName>
        <fullName evidence="1">RNA-directed DNA polymerase</fullName>
        <ecNumber evidence="1">2.7.7.49</ecNumber>
    </recommendedName>
</protein>
<dbReference type="Gene3D" id="3.10.20.370">
    <property type="match status" value="1"/>
</dbReference>
<dbReference type="FunFam" id="3.10.20.370:FF:000001">
    <property type="entry name" value="Retrovirus-related Pol polyprotein from transposon 17.6-like protein"/>
    <property type="match status" value="1"/>
</dbReference>
<dbReference type="InterPro" id="IPR043502">
    <property type="entry name" value="DNA/RNA_pol_sf"/>
</dbReference>
<dbReference type="Pfam" id="PF17919">
    <property type="entry name" value="RT_RNaseH_2"/>
    <property type="match status" value="1"/>
</dbReference>
<comment type="caution">
    <text evidence="8">The sequence shown here is derived from an EMBL/GenBank/DDBJ whole genome shotgun (WGS) entry which is preliminary data.</text>
</comment>
<keyword evidence="3" id="KW-0255">Endonuclease</keyword>
<dbReference type="PANTHER" id="PTHR37984">
    <property type="entry name" value="PROTEIN CBG26694"/>
    <property type="match status" value="1"/>
</dbReference>
<dbReference type="GO" id="GO:0003676">
    <property type="term" value="F:nucleic acid binding"/>
    <property type="evidence" value="ECO:0007669"/>
    <property type="project" value="InterPro"/>
</dbReference>
<evidence type="ECO:0000256" key="5">
    <source>
        <dbReference type="ARBA" id="ARBA00023268"/>
    </source>
</evidence>
<feature type="region of interest" description="Disordered" evidence="6">
    <location>
        <begin position="466"/>
        <end position="490"/>
    </location>
</feature>
<keyword evidence="9" id="KW-1185">Reference proteome</keyword>
<reference evidence="8 9" key="1">
    <citation type="submission" date="2015-01" db="EMBL/GenBank/DDBJ databases">
        <title>Evolution of Trichinella species and genotypes.</title>
        <authorList>
            <person name="Korhonen P.K."/>
            <person name="Edoardo P."/>
            <person name="Giuseppe L.R."/>
            <person name="Gasser R.B."/>
        </authorList>
    </citation>
    <scope>NUCLEOTIDE SEQUENCE [LARGE SCALE GENOMIC DNA]</scope>
    <source>
        <strain evidence="8">ISS588</strain>
    </source>
</reference>
<dbReference type="GO" id="GO:0004519">
    <property type="term" value="F:endonuclease activity"/>
    <property type="evidence" value="ECO:0007669"/>
    <property type="project" value="UniProtKB-KW"/>
</dbReference>
<feature type="compositionally biased region" description="Basic and acidic residues" evidence="6">
    <location>
        <begin position="176"/>
        <end position="202"/>
    </location>
</feature>
<dbReference type="InterPro" id="IPR036397">
    <property type="entry name" value="RNaseH_sf"/>
</dbReference>
<feature type="region of interest" description="Disordered" evidence="6">
    <location>
        <begin position="973"/>
        <end position="993"/>
    </location>
</feature>
<evidence type="ECO:0000256" key="1">
    <source>
        <dbReference type="ARBA" id="ARBA00012493"/>
    </source>
</evidence>
<dbReference type="InterPro" id="IPR043128">
    <property type="entry name" value="Rev_trsase/Diguanyl_cyclase"/>
</dbReference>
<evidence type="ECO:0000313" key="9">
    <source>
        <dbReference type="Proteomes" id="UP000054805"/>
    </source>
</evidence>
<keyword evidence="5" id="KW-0511">Multifunctional enzyme</keyword>
<dbReference type="Proteomes" id="UP000054805">
    <property type="component" value="Unassembled WGS sequence"/>
</dbReference>
<feature type="region of interest" description="Disordered" evidence="6">
    <location>
        <begin position="176"/>
        <end position="213"/>
    </location>
</feature>
<sequence>MGRLRLSHPGKICLRIAGYLKCSIPKRKNFASNLIRQNLFVILKQSSYQLFKVQLRHTPNRGNKSSPPAQVKRYRRREQRVSFGHRRSLMVRWGSGSKPPPNKPLIYGRAASRGIVTKTIEGSNFSRPTPLHHCGGIPLYIGAAETIGSSQLVSSEGVSKSCGICGLRRVVREEANLENDDTKGDESSRRSNHGAKADELARTRRQSSGPPPCGWGVGTAGYGLLPAFFPGMDPTKWLDTVEDFILVNDVPSARQAASARLLMTEAVRRELSPPGSARDISWQELRRRRLDTYDNSNSPVWLEICFSGLRQQKDQSVRDFASEVAEVAEGSQRRCNGELRLSQGCGQFGPDVALGEDGDGARSALPRAIDAEADGKPPEAPSNSATGEECTYAARGRCRCRWEAGGDASTSLLWKAWSILGTNFVDQYVKLIDWQDGEMTMTDGSKVRIVHKPAQATRPGIEYAWTTASPRGVPGEATEGERPENDGGELGTCERVLLDGAECSAQTPHRDRRAPRCVTEVRQFLGLASYYGRFVRNFAGVANPLHALTKKGEKWHREPNEEEVFTHLKEALVSPPFLGHPDFDLTFLLEVDASGDAVGAVLSQQGEQNTPAMIAYASRSPSRAERGYCATRREMLALVWATQQLRPYPYGRRLAEFDFEVVPRAGRKHQNVDALSRRVCKQCGLEGSPAKVPVGAVQLDAANPIKQWQECDKELQQIREWSTQKSGDHMPEVGDLGYGRGTAAAGHPEIEDPGDPGRRPQPAIGGPFGRGKDAGKVTPSILLAPAMGRRRGVPDVRGTSGPDKEAPGTQATPAGRISFPTVMCEYCSKWPEAFALPNAEARTVAEALVNGLFCLYGAPETLHFDQELRSDGLVEQMNRTLQDLLAKASIDHPDDWDVHLDRVLLAYRSSVHHTTDATPTRVIFRREMRLPVELVYGLPKGAPEESVGEYTRRLGENLEQVYEAVRGRAGREQRRQKFWKDRKAHGPVYEPGD</sequence>